<name>A0A3B0W345_9ZZZZ</name>
<proteinExistence type="predicted"/>
<evidence type="ECO:0000313" key="1">
    <source>
        <dbReference type="EMBL" id="VAW50265.1"/>
    </source>
</evidence>
<protein>
    <submittedName>
        <fullName evidence="1">Uncharacterized protein</fullName>
    </submittedName>
</protein>
<dbReference type="EMBL" id="UOFD01000009">
    <property type="protein sequence ID" value="VAW50265.1"/>
    <property type="molecule type" value="Genomic_DNA"/>
</dbReference>
<gene>
    <name evidence="1" type="ORF">MNBD_GAMMA06-1476</name>
</gene>
<dbReference type="AlphaFoldDB" id="A0A3B0W345"/>
<reference evidence="1" key="1">
    <citation type="submission" date="2018-06" db="EMBL/GenBank/DDBJ databases">
        <authorList>
            <person name="Zhirakovskaya E."/>
        </authorList>
    </citation>
    <scope>NUCLEOTIDE SEQUENCE</scope>
</reference>
<sequence length="116" mass="12943">MQEQLPRGVSICPWMGGSRITQERLSRSGSFTYREVGKGREQDAEALPAARLGLSGKLPLLIIFIKKPAIHLSAKPNPCNIPPLCRAQAVCLRLNLHILNTQIHRNKDENHKRKSG</sequence>
<organism evidence="1">
    <name type="scientific">hydrothermal vent metagenome</name>
    <dbReference type="NCBI Taxonomy" id="652676"/>
    <lineage>
        <taxon>unclassified sequences</taxon>
        <taxon>metagenomes</taxon>
        <taxon>ecological metagenomes</taxon>
    </lineage>
</organism>
<accession>A0A3B0W345</accession>